<feature type="transmembrane region" description="Helical" evidence="2">
    <location>
        <begin position="147"/>
        <end position="169"/>
    </location>
</feature>
<dbReference type="SUPFAM" id="SSF103473">
    <property type="entry name" value="MFS general substrate transporter"/>
    <property type="match status" value="1"/>
</dbReference>
<feature type="region of interest" description="Disordered" evidence="1">
    <location>
        <begin position="1"/>
        <end position="32"/>
    </location>
</feature>
<dbReference type="OrthoDB" id="2143285at2"/>
<dbReference type="Pfam" id="PF06570">
    <property type="entry name" value="DUF1129"/>
    <property type="match status" value="1"/>
</dbReference>
<dbReference type="RefSeq" id="WP_056942826.1">
    <property type="nucleotide sequence ID" value="NZ_AZCX01000008.1"/>
</dbReference>
<dbReference type="STRING" id="1302272.FC96_GL002400"/>
<gene>
    <name evidence="3" type="ORF">FC96_GL002400</name>
</gene>
<evidence type="ECO:0008006" key="5">
    <source>
        <dbReference type="Google" id="ProtNLM"/>
    </source>
</evidence>
<dbReference type="PATRIC" id="fig|1302272.5.peg.2448"/>
<keyword evidence="4" id="KW-1185">Reference proteome</keyword>
<protein>
    <recommendedName>
        <fullName evidence="5">Integral membrane protein</fullName>
    </recommendedName>
</protein>
<dbReference type="EMBL" id="AZCX01000008">
    <property type="protein sequence ID" value="KRK47475.1"/>
    <property type="molecule type" value="Genomic_DNA"/>
</dbReference>
<name>A0A0R1HSN4_9LACO</name>
<sequence length="251" mass="28499">MSENKTQPRNAGHQQRNAGVKQDRNSAVKEERSAFDNIGLTKRNADYMFRFNQALQNVTKLDTDKKTEIVQGMVDELIEGQKSGMTAKSQYGDIKTRIDGLVNGPKRPVGADDPFWPSALYNGLTFFMFFGVMFGIMYFFAKGNQTGQQVGIVSVLFSAIIAGIALPMIPRAFDTKRQHRFNIWIRILFALIFVVIWLGLFYGMAYLPWWMNPIIPAWLQIALGVIAGGAAYLVRRKWKLTQGFFSTQPRR</sequence>
<dbReference type="InterPro" id="IPR036259">
    <property type="entry name" value="MFS_trans_sf"/>
</dbReference>
<feature type="transmembrane region" description="Helical" evidence="2">
    <location>
        <begin position="181"/>
        <end position="202"/>
    </location>
</feature>
<evidence type="ECO:0000256" key="2">
    <source>
        <dbReference type="SAM" id="Phobius"/>
    </source>
</evidence>
<evidence type="ECO:0000313" key="3">
    <source>
        <dbReference type="EMBL" id="KRK47475.1"/>
    </source>
</evidence>
<reference evidence="3 4" key="1">
    <citation type="journal article" date="2015" name="Genome Announc.">
        <title>Expanding the biotechnology potential of lactobacilli through comparative genomics of 213 strains and associated genera.</title>
        <authorList>
            <person name="Sun Z."/>
            <person name="Harris H.M."/>
            <person name="McCann A."/>
            <person name="Guo C."/>
            <person name="Argimon S."/>
            <person name="Zhang W."/>
            <person name="Yang X."/>
            <person name="Jeffery I.B."/>
            <person name="Cooney J.C."/>
            <person name="Kagawa T.F."/>
            <person name="Liu W."/>
            <person name="Song Y."/>
            <person name="Salvetti E."/>
            <person name="Wrobel A."/>
            <person name="Rasinkangas P."/>
            <person name="Parkhill J."/>
            <person name="Rea M.C."/>
            <person name="O'Sullivan O."/>
            <person name="Ritari J."/>
            <person name="Douillard F.P."/>
            <person name="Paul Ross R."/>
            <person name="Yang R."/>
            <person name="Briner A.E."/>
            <person name="Felis G.E."/>
            <person name="de Vos W.M."/>
            <person name="Barrangou R."/>
            <person name="Klaenhammer T.R."/>
            <person name="Caufield P.W."/>
            <person name="Cui Y."/>
            <person name="Zhang H."/>
            <person name="O'Toole P.W."/>
        </authorList>
    </citation>
    <scope>NUCLEOTIDE SEQUENCE [LARGE SCALE GENOMIC DNA]</scope>
    <source>
        <strain evidence="3 4">JCM 15530</strain>
    </source>
</reference>
<feature type="compositionally biased region" description="Polar residues" evidence="1">
    <location>
        <begin position="1"/>
        <end position="17"/>
    </location>
</feature>
<keyword evidence="2" id="KW-0472">Membrane</keyword>
<keyword evidence="2" id="KW-0812">Transmembrane</keyword>
<feature type="transmembrane region" description="Helical" evidence="2">
    <location>
        <begin position="119"/>
        <end position="141"/>
    </location>
</feature>
<dbReference type="Proteomes" id="UP000050911">
    <property type="component" value="Unassembled WGS sequence"/>
</dbReference>
<dbReference type="InterPro" id="IPR009214">
    <property type="entry name" value="DUF1129"/>
</dbReference>
<accession>A0A0R1HSN4</accession>
<feature type="compositionally biased region" description="Basic and acidic residues" evidence="1">
    <location>
        <begin position="21"/>
        <end position="32"/>
    </location>
</feature>
<proteinExistence type="predicted"/>
<organism evidence="3 4">
    <name type="scientific">Secundilactobacillus kimchicus JCM 15530</name>
    <dbReference type="NCBI Taxonomy" id="1302272"/>
    <lineage>
        <taxon>Bacteria</taxon>
        <taxon>Bacillati</taxon>
        <taxon>Bacillota</taxon>
        <taxon>Bacilli</taxon>
        <taxon>Lactobacillales</taxon>
        <taxon>Lactobacillaceae</taxon>
        <taxon>Secundilactobacillus</taxon>
    </lineage>
</organism>
<feature type="transmembrane region" description="Helical" evidence="2">
    <location>
        <begin position="214"/>
        <end position="234"/>
    </location>
</feature>
<keyword evidence="2" id="KW-1133">Transmembrane helix</keyword>
<evidence type="ECO:0000313" key="4">
    <source>
        <dbReference type="Proteomes" id="UP000050911"/>
    </source>
</evidence>
<dbReference type="AlphaFoldDB" id="A0A0R1HSN4"/>
<comment type="caution">
    <text evidence="3">The sequence shown here is derived from an EMBL/GenBank/DDBJ whole genome shotgun (WGS) entry which is preliminary data.</text>
</comment>
<evidence type="ECO:0000256" key="1">
    <source>
        <dbReference type="SAM" id="MobiDB-lite"/>
    </source>
</evidence>